<protein>
    <submittedName>
        <fullName evidence="1">Uncharacterized protein</fullName>
    </submittedName>
</protein>
<reference evidence="1" key="1">
    <citation type="submission" date="2020-05" db="EMBL/GenBank/DDBJ databases">
        <title>Large-scale comparative analyses of tick genomes elucidate their genetic diversity and vector capacities.</title>
        <authorList>
            <person name="Jia N."/>
            <person name="Wang J."/>
            <person name="Shi W."/>
            <person name="Du L."/>
            <person name="Sun Y."/>
            <person name="Zhan W."/>
            <person name="Jiang J."/>
            <person name="Wang Q."/>
            <person name="Zhang B."/>
            <person name="Ji P."/>
            <person name="Sakyi L.B."/>
            <person name="Cui X."/>
            <person name="Yuan T."/>
            <person name="Jiang B."/>
            <person name="Yang W."/>
            <person name="Lam T.T.-Y."/>
            <person name="Chang Q."/>
            <person name="Ding S."/>
            <person name="Wang X."/>
            <person name="Zhu J."/>
            <person name="Ruan X."/>
            <person name="Zhao L."/>
            <person name="Wei J."/>
            <person name="Que T."/>
            <person name="Du C."/>
            <person name="Cheng J."/>
            <person name="Dai P."/>
            <person name="Han X."/>
            <person name="Huang E."/>
            <person name="Gao Y."/>
            <person name="Liu J."/>
            <person name="Shao H."/>
            <person name="Ye R."/>
            <person name="Li L."/>
            <person name="Wei W."/>
            <person name="Wang X."/>
            <person name="Wang C."/>
            <person name="Yang T."/>
            <person name="Huo Q."/>
            <person name="Li W."/>
            <person name="Guo W."/>
            <person name="Chen H."/>
            <person name="Zhou L."/>
            <person name="Ni X."/>
            <person name="Tian J."/>
            <person name="Zhou Y."/>
            <person name="Sheng Y."/>
            <person name="Liu T."/>
            <person name="Pan Y."/>
            <person name="Xia L."/>
            <person name="Li J."/>
            <person name="Zhao F."/>
            <person name="Cao W."/>
        </authorList>
    </citation>
    <scope>NUCLEOTIDE SEQUENCE</scope>
    <source>
        <strain evidence="1">Hyas-2018</strain>
    </source>
</reference>
<gene>
    <name evidence="1" type="ORF">HPB50_011741</name>
</gene>
<evidence type="ECO:0000313" key="2">
    <source>
        <dbReference type="Proteomes" id="UP000821845"/>
    </source>
</evidence>
<proteinExistence type="predicted"/>
<sequence length="456" mass="49150">MTSSDLMAEAIQLLLLSPLSTFSVLVWLAALLLHALSPRLEPRGSRPRLIARESDFSRFLATAIPALTQAYTPPAWARHPTIQSLLAATVLRRSTEVPFFRTHLQLRDRGLVALDWAGSTPSAQPANPDEVLLIVLVLPDLGRDPCSVGDTCRAILARGMRAVVLTQRGHAGCPLTTPRLQAKLRRKTTTSQAYGDPGDLRQAVRFLRAHYGRCRVAVLGIGTGADLLLAYLGDTGSSSGLLAAVAISPLYEPEKLLEQSPWPIGVLRRRALQRVVAEHGGVLCRAGYSSSSAVSAPVDVEGALSATSWPDVEQKVLWPACGASSAAQYWERNAPLRDADDIATPLLCVSSADDPAVPEWALPMDIFQGMRKFWVVVVVVVVMKRRRKTGVGREGIDPQLLLLLTEHGGHGGFVGGLGCSSPTTPRSWADGVALDFIAATLDFTSRDGRLRKCATR</sequence>
<name>A0ACB7SES7_HYAAI</name>
<comment type="caution">
    <text evidence="1">The sequence shown here is derived from an EMBL/GenBank/DDBJ whole genome shotgun (WGS) entry which is preliminary data.</text>
</comment>
<accession>A0ACB7SES7</accession>
<dbReference type="EMBL" id="CM023484">
    <property type="protein sequence ID" value="KAH6933065.1"/>
    <property type="molecule type" value="Genomic_DNA"/>
</dbReference>
<keyword evidence="2" id="KW-1185">Reference proteome</keyword>
<evidence type="ECO:0000313" key="1">
    <source>
        <dbReference type="EMBL" id="KAH6933065.1"/>
    </source>
</evidence>
<dbReference type="Proteomes" id="UP000821845">
    <property type="component" value="Chromosome 4"/>
</dbReference>
<organism evidence="1 2">
    <name type="scientific">Hyalomma asiaticum</name>
    <name type="common">Tick</name>
    <dbReference type="NCBI Taxonomy" id="266040"/>
    <lineage>
        <taxon>Eukaryota</taxon>
        <taxon>Metazoa</taxon>
        <taxon>Ecdysozoa</taxon>
        <taxon>Arthropoda</taxon>
        <taxon>Chelicerata</taxon>
        <taxon>Arachnida</taxon>
        <taxon>Acari</taxon>
        <taxon>Parasitiformes</taxon>
        <taxon>Ixodida</taxon>
        <taxon>Ixodoidea</taxon>
        <taxon>Ixodidae</taxon>
        <taxon>Hyalomminae</taxon>
        <taxon>Hyalomma</taxon>
    </lineage>
</organism>